<evidence type="ECO:0000313" key="1">
    <source>
        <dbReference type="EMBL" id="SFV88681.1"/>
    </source>
</evidence>
<organism evidence="1">
    <name type="scientific">hydrothermal vent metagenome</name>
    <dbReference type="NCBI Taxonomy" id="652676"/>
    <lineage>
        <taxon>unclassified sequences</taxon>
        <taxon>metagenomes</taxon>
        <taxon>ecological metagenomes</taxon>
    </lineage>
</organism>
<name>A0A1W1E490_9ZZZZ</name>
<accession>A0A1W1E490</accession>
<dbReference type="AlphaFoldDB" id="A0A1W1E490"/>
<proteinExistence type="predicted"/>
<gene>
    <name evidence="1" type="ORF">MNB_SUP05-SYMBIONT-5-575</name>
</gene>
<reference evidence="1" key="1">
    <citation type="submission" date="2016-10" db="EMBL/GenBank/DDBJ databases">
        <authorList>
            <person name="de Groot N.N."/>
        </authorList>
    </citation>
    <scope>NUCLEOTIDE SEQUENCE</scope>
</reference>
<protein>
    <submittedName>
        <fullName evidence="1">Uncharacterized protein</fullName>
    </submittedName>
</protein>
<dbReference type="EMBL" id="FPHZ01000170">
    <property type="protein sequence ID" value="SFV88681.1"/>
    <property type="molecule type" value="Genomic_DNA"/>
</dbReference>
<sequence>MQGFFVYAVLLYDDNTEHFNFVKNWVNSSVFGTVLFATCV</sequence>